<keyword evidence="2" id="KW-0732">Signal</keyword>
<feature type="compositionally biased region" description="Polar residues" evidence="1">
    <location>
        <begin position="210"/>
        <end position="220"/>
    </location>
</feature>
<proteinExistence type="predicted"/>
<organism evidence="3 4">
    <name type="scientific">Clathrus columnatus</name>
    <dbReference type="NCBI Taxonomy" id="1419009"/>
    <lineage>
        <taxon>Eukaryota</taxon>
        <taxon>Fungi</taxon>
        <taxon>Dikarya</taxon>
        <taxon>Basidiomycota</taxon>
        <taxon>Agaricomycotina</taxon>
        <taxon>Agaricomycetes</taxon>
        <taxon>Phallomycetidae</taxon>
        <taxon>Phallales</taxon>
        <taxon>Clathraceae</taxon>
        <taxon>Clathrus</taxon>
    </lineage>
</organism>
<sequence length="240" mass="25107">MHISIFILSLSLLIEARPYPITQTESTVISQIIGSLNKSIGLGPLEPLADDSLVQSSGADELSTTTIAPITTTTPITTTAPTTTVPVSTIIASALSAATADPDPLAAELGSALLTPSEGGTFPKFNEVSKGKEATQLAQLSRNSRFRRNPDFQPDVDDPGFPDFIPGFGIINSNNGGNNGKGGQNENPGFKEKFSAERPDKEGNEPESDGGSSASASNEDSVLKIPRLMNPIDSQLIAKV</sequence>
<feature type="compositionally biased region" description="Basic and acidic residues" evidence="1">
    <location>
        <begin position="189"/>
        <end position="204"/>
    </location>
</feature>
<feature type="region of interest" description="Disordered" evidence="1">
    <location>
        <begin position="167"/>
        <end position="240"/>
    </location>
</feature>
<dbReference type="EMBL" id="BPWL01000003">
    <property type="protein sequence ID" value="GJJ08785.1"/>
    <property type="molecule type" value="Genomic_DNA"/>
</dbReference>
<dbReference type="AlphaFoldDB" id="A0AAV5AA39"/>
<keyword evidence="4" id="KW-1185">Reference proteome</keyword>
<feature type="compositionally biased region" description="Low complexity" evidence="1">
    <location>
        <begin position="167"/>
        <end position="176"/>
    </location>
</feature>
<evidence type="ECO:0000256" key="2">
    <source>
        <dbReference type="SAM" id="SignalP"/>
    </source>
</evidence>
<name>A0AAV5AA39_9AGAM</name>
<feature type="chain" id="PRO_5043562636" evidence="2">
    <location>
        <begin position="17"/>
        <end position="240"/>
    </location>
</feature>
<protein>
    <submittedName>
        <fullName evidence="3">Uncharacterized protein</fullName>
    </submittedName>
</protein>
<evidence type="ECO:0000313" key="3">
    <source>
        <dbReference type="EMBL" id="GJJ08785.1"/>
    </source>
</evidence>
<feature type="signal peptide" evidence="2">
    <location>
        <begin position="1"/>
        <end position="16"/>
    </location>
</feature>
<evidence type="ECO:0000313" key="4">
    <source>
        <dbReference type="Proteomes" id="UP001050691"/>
    </source>
</evidence>
<accession>A0AAV5AA39</accession>
<comment type="caution">
    <text evidence="3">The sequence shown here is derived from an EMBL/GenBank/DDBJ whole genome shotgun (WGS) entry which is preliminary data.</text>
</comment>
<gene>
    <name evidence="3" type="ORF">Clacol_003004</name>
</gene>
<reference evidence="3" key="1">
    <citation type="submission" date="2021-10" db="EMBL/GenBank/DDBJ databases">
        <title>De novo Genome Assembly of Clathrus columnatus (Basidiomycota, Fungi) Using Illumina and Nanopore Sequence Data.</title>
        <authorList>
            <person name="Ogiso-Tanaka E."/>
            <person name="Itagaki H."/>
            <person name="Hosoya T."/>
            <person name="Hosaka K."/>
        </authorList>
    </citation>
    <scope>NUCLEOTIDE SEQUENCE</scope>
    <source>
        <strain evidence="3">MO-923</strain>
    </source>
</reference>
<evidence type="ECO:0000256" key="1">
    <source>
        <dbReference type="SAM" id="MobiDB-lite"/>
    </source>
</evidence>
<dbReference type="Proteomes" id="UP001050691">
    <property type="component" value="Unassembled WGS sequence"/>
</dbReference>